<dbReference type="GeneID" id="63918744"/>
<evidence type="ECO:0000313" key="3">
    <source>
        <dbReference type="Proteomes" id="UP000030672"/>
    </source>
</evidence>
<name>A0A074VCY1_AURM1</name>
<proteinExistence type="predicted"/>
<gene>
    <name evidence="2" type="ORF">M437DRAFT_69898</name>
</gene>
<keyword evidence="3" id="KW-1185">Reference proteome</keyword>
<dbReference type="Proteomes" id="UP000030672">
    <property type="component" value="Unassembled WGS sequence"/>
</dbReference>
<accession>A0A074VCY1</accession>
<evidence type="ECO:0000256" key="1">
    <source>
        <dbReference type="SAM" id="MobiDB-lite"/>
    </source>
</evidence>
<dbReference type="AlphaFoldDB" id="A0A074VCY1"/>
<dbReference type="EMBL" id="KL584854">
    <property type="protein sequence ID" value="KEQ58555.1"/>
    <property type="molecule type" value="Genomic_DNA"/>
</dbReference>
<dbReference type="PROSITE" id="PS51257">
    <property type="entry name" value="PROKAR_LIPOPROTEIN"/>
    <property type="match status" value="1"/>
</dbReference>
<sequence length="251" mass="26996">MAVSKGLPSTMGFSACLPIGRAHSSLLQLGRYSPASATRPLHLAAVALWGSLPQVQTSCSSWPQGCVALSIFDLSPRQLHLGSASACSRRGNREQNISWSTTTKKTFTGDSSSGNLYIDSGSEKWEAVAQIVMFKGYQPTRVLFCLRALSASLSARLLPQPRGKKDLTRHSHSADGEMSRNNGVQSTRPLFSYACPCAFGDSVCSYAAAPFLLLRIEHLQADARSFSTVTLSRCCSDEHALMVGCKCLKTG</sequence>
<dbReference type="RefSeq" id="XP_040875578.1">
    <property type="nucleotide sequence ID" value="XM_041025371.1"/>
</dbReference>
<protein>
    <submittedName>
        <fullName evidence="2">Uncharacterized protein</fullName>
    </submittedName>
</protein>
<organism evidence="2 3">
    <name type="scientific">Aureobasidium melanogenum (strain CBS 110374)</name>
    <name type="common">Aureobasidium pullulans var. melanogenum</name>
    <dbReference type="NCBI Taxonomy" id="1043003"/>
    <lineage>
        <taxon>Eukaryota</taxon>
        <taxon>Fungi</taxon>
        <taxon>Dikarya</taxon>
        <taxon>Ascomycota</taxon>
        <taxon>Pezizomycotina</taxon>
        <taxon>Dothideomycetes</taxon>
        <taxon>Dothideomycetidae</taxon>
        <taxon>Dothideales</taxon>
        <taxon>Saccotheciaceae</taxon>
        <taxon>Aureobasidium</taxon>
    </lineage>
</organism>
<feature type="region of interest" description="Disordered" evidence="1">
    <location>
        <begin position="162"/>
        <end position="181"/>
    </location>
</feature>
<feature type="compositionally biased region" description="Basic and acidic residues" evidence="1">
    <location>
        <begin position="163"/>
        <end position="178"/>
    </location>
</feature>
<reference evidence="2 3" key="1">
    <citation type="journal article" date="2014" name="BMC Genomics">
        <title>Genome sequencing of four Aureobasidium pullulans varieties: biotechnological potential, stress tolerance, and description of new species.</title>
        <authorList>
            <person name="Gostin Ar C."/>
            <person name="Ohm R.A."/>
            <person name="Kogej T."/>
            <person name="Sonjak S."/>
            <person name="Turk M."/>
            <person name="Zajc J."/>
            <person name="Zalar P."/>
            <person name="Grube M."/>
            <person name="Sun H."/>
            <person name="Han J."/>
            <person name="Sharma A."/>
            <person name="Chiniquy J."/>
            <person name="Ngan C.Y."/>
            <person name="Lipzen A."/>
            <person name="Barry K."/>
            <person name="Grigoriev I.V."/>
            <person name="Gunde-Cimerman N."/>
        </authorList>
    </citation>
    <scope>NUCLEOTIDE SEQUENCE [LARGE SCALE GENOMIC DNA]</scope>
    <source>
        <strain evidence="2 3">CBS 110374</strain>
    </source>
</reference>
<evidence type="ECO:0000313" key="2">
    <source>
        <dbReference type="EMBL" id="KEQ58555.1"/>
    </source>
</evidence>
<dbReference type="HOGENOM" id="CLU_1106918_0_0_1"/>